<gene>
    <name evidence="2" type="ORF">NCTC11179_01125</name>
</gene>
<dbReference type="Pfam" id="PF26628">
    <property type="entry name" value="DUF8202"/>
    <property type="match status" value="1"/>
</dbReference>
<accession>A0A378RML2</accession>
<dbReference type="EMBL" id="UGQL01000001">
    <property type="protein sequence ID" value="STZ27589.1"/>
    <property type="molecule type" value="Genomic_DNA"/>
</dbReference>
<dbReference type="InterPro" id="IPR058515">
    <property type="entry name" value="DUF8202"/>
</dbReference>
<proteinExistence type="predicted"/>
<sequence length="531" mass="60814">MLNKKFSSSTFSYVFYVIKSTKEGELLFSMYDQGDLHSFYTDKIKSNTELKVDLTYLKKGALVNFNFYNKNHAKEKSKGILYLNNSYDKSTTQLYEVLICNDCSEALLGYKIETYLALKFGIARSNQENYWSSNGSKIWDEQYNSSFNNHIIGIAKDNYFSLEQPHTVSNEEADILFEKSKDQAKLEDQTYVLIGDNGKAKVFDEKTNRFQRQWLVQNKGEHAILVDLKVNVTPEKEVTYHLYTSMGNEIAHDKMDTLQLSFKNIAIDKGSMLYWSIGKVKPFEIEIQQDTLGINRLYKLGMNEVGEPPFYIQARDLQTQETHAFISESTSFPLVGLPSATYALSVQDTQGQQADIASVVLDFSEADQLSLASTWALQGRDLIEIKPQIKSKNKQYGYRWYLEDKLISTAPVLRVNYPGSFSLEVTDVRGKSQRFGFTVDKQIKTADGIEEQWLVTPNPVVAGEEFTVHYDFESAKQVDFYIYTLEGKFIQRKKLGLIEGGKYTYRLAGRTTYLLVSIINNKTSFQTLIVK</sequence>
<protein>
    <recommendedName>
        <fullName evidence="1">DUF8202 domain-containing protein</fullName>
    </recommendedName>
</protein>
<dbReference type="AlphaFoldDB" id="A0A378RML2"/>
<reference evidence="2 3" key="1">
    <citation type="submission" date="2018-06" db="EMBL/GenBank/DDBJ databases">
        <authorList>
            <consortium name="Pathogen Informatics"/>
            <person name="Doyle S."/>
        </authorList>
    </citation>
    <scope>NUCLEOTIDE SEQUENCE [LARGE SCALE GENOMIC DNA]</scope>
    <source>
        <strain evidence="2 3">NCTC11179</strain>
    </source>
</reference>
<evidence type="ECO:0000259" key="1">
    <source>
        <dbReference type="Pfam" id="PF26628"/>
    </source>
</evidence>
<evidence type="ECO:0000313" key="3">
    <source>
        <dbReference type="Proteomes" id="UP000255024"/>
    </source>
</evidence>
<feature type="domain" description="DUF8202" evidence="1">
    <location>
        <begin position="111"/>
        <end position="255"/>
    </location>
</feature>
<keyword evidence="3" id="KW-1185">Reference proteome</keyword>
<organism evidence="2 3">
    <name type="scientific">Myroides odoratus</name>
    <name type="common">Flavobacterium odoratum</name>
    <dbReference type="NCBI Taxonomy" id="256"/>
    <lineage>
        <taxon>Bacteria</taxon>
        <taxon>Pseudomonadati</taxon>
        <taxon>Bacteroidota</taxon>
        <taxon>Flavobacteriia</taxon>
        <taxon>Flavobacteriales</taxon>
        <taxon>Flavobacteriaceae</taxon>
        <taxon>Myroides</taxon>
    </lineage>
</organism>
<name>A0A378RML2_MYROD</name>
<dbReference type="Proteomes" id="UP000255024">
    <property type="component" value="Unassembled WGS sequence"/>
</dbReference>
<evidence type="ECO:0000313" key="2">
    <source>
        <dbReference type="EMBL" id="STZ27589.1"/>
    </source>
</evidence>